<dbReference type="PANTHER" id="PTHR12697">
    <property type="entry name" value="PBS LYASE HEAT-LIKE PROTEIN"/>
    <property type="match status" value="1"/>
</dbReference>
<accession>A0ABX8YZW2</accession>
<dbReference type="InterPro" id="IPR004155">
    <property type="entry name" value="PBS_lyase_HEAT"/>
</dbReference>
<evidence type="ECO:0000313" key="2">
    <source>
        <dbReference type="Proteomes" id="UP000822862"/>
    </source>
</evidence>
<dbReference type="SMART" id="SM00567">
    <property type="entry name" value="EZ_HEAT"/>
    <property type="match status" value="4"/>
</dbReference>
<sequence length="575" mass="64841">MMRYLIFFLLFSSVSFALTEEKLEKRIYSHLLIGDDLQAIQEAKKAIEFFPDSLILHKALLYALCQFGSEMQAWDQWCYLCPSVQDYKKERHLIEMLSWSALNKGQSATQISVRFNTLIGATLTKDSKAIPMLLKGMRDSNALLRSSAIKLCTQFKDEVFKEELIALLKREKVWYVRLEAIRAVGVLRIHELIEPLQAIIEDPYSLVEEKTAAMIAIVEMSDQISRQKLEGLITQSKSLLRQLGAEIIAHFERIQDSDLLLRLLHDSSAEVRVSALNALALLRVKCIEKKSIQNIVEVCVKDSSPLVAITAGYLLLINQEKAGETTLGYWLQSENLKWQRLAAAAIAASGRFGVDLAFKSIHKAKDPYVRLNLCIGLIGQRAHTTIASDTIFSIMSQKSGLWMWDKQTHSLFSPIIPSDVTHIETIPNYPQIVDQLARLDILSILHFVQYPKALQLTKDFLQKKDWSLTAAAAVLLQEGDEKSGELVGSLLDDPDEKVRMQAALVLGLMYRDPVAVDVLQKVYSNVDQRIKITILEALAQIGDVSSIPFLLEILKEPFQTLRIVAASALIQCLYR</sequence>
<dbReference type="Gene3D" id="1.25.10.10">
    <property type="entry name" value="Leucine-rich Repeat Variant"/>
    <property type="match status" value="2"/>
</dbReference>
<dbReference type="Proteomes" id="UP000822862">
    <property type="component" value="Chromosome"/>
</dbReference>
<proteinExistence type="predicted"/>
<dbReference type="Pfam" id="PF13646">
    <property type="entry name" value="HEAT_2"/>
    <property type="match status" value="2"/>
</dbReference>
<name>A0ABX8YZW2_9BACT</name>
<evidence type="ECO:0000313" key="1">
    <source>
        <dbReference type="EMBL" id="QZA58565.1"/>
    </source>
</evidence>
<reference evidence="1 2" key="2">
    <citation type="submission" date="2021-05" db="EMBL/GenBank/DDBJ databases">
        <title>Ecology and evolution of chlamydial symbionts of arthropods.</title>
        <authorList>
            <person name="Halter T."/>
            <person name="Sixt B.S."/>
            <person name="Toenshoff E.R."/>
            <person name="Koestlbacher S."/>
            <person name="Schulz F."/>
            <person name="Kostanjsek R."/>
            <person name="Collingro A."/>
            <person name="Hendrickx F."/>
            <person name="Horn M."/>
        </authorList>
    </citation>
    <scope>NUCLEOTIDE SEQUENCE [LARGE SCALE GENOMIC DNA]</scope>
    <source>
        <strain evidence="1 2">15C</strain>
    </source>
</reference>
<keyword evidence="2" id="KW-1185">Reference proteome</keyword>
<organism evidence="1 2">
    <name type="scientific">Candidatus Rhabdochlamydia porcellionis</name>
    <dbReference type="NCBI Taxonomy" id="225148"/>
    <lineage>
        <taxon>Bacteria</taxon>
        <taxon>Pseudomonadati</taxon>
        <taxon>Chlamydiota</taxon>
        <taxon>Chlamydiia</taxon>
        <taxon>Parachlamydiales</taxon>
        <taxon>Candidatus Rhabdochlamydiaceae</taxon>
        <taxon>Candidatus Rhabdochlamydia</taxon>
    </lineage>
</organism>
<dbReference type="InterPro" id="IPR011989">
    <property type="entry name" value="ARM-like"/>
</dbReference>
<dbReference type="RefSeq" id="WP_194844914.1">
    <property type="nucleotide sequence ID" value="NZ_CP075585.1"/>
</dbReference>
<dbReference type="PANTHER" id="PTHR12697:SF5">
    <property type="entry name" value="DEOXYHYPUSINE HYDROXYLASE"/>
    <property type="match status" value="1"/>
</dbReference>
<dbReference type="SUPFAM" id="SSF48371">
    <property type="entry name" value="ARM repeat"/>
    <property type="match status" value="1"/>
</dbReference>
<gene>
    <name evidence="1" type="ORF">RHAB15C_0000441</name>
</gene>
<protein>
    <submittedName>
        <fullName evidence="1">HEAT repeat protein</fullName>
    </submittedName>
</protein>
<reference evidence="1 2" key="1">
    <citation type="submission" date="2020-01" db="EMBL/GenBank/DDBJ databases">
        <authorList>
            <person name="Sixt B."/>
            <person name="Schulz F."/>
            <person name="Kostanjsek R."/>
            <person name="Koestlbacher S."/>
            <person name="Collingro A."/>
            <person name="Toenshoff E."/>
            <person name="Horn M."/>
        </authorList>
    </citation>
    <scope>NUCLEOTIDE SEQUENCE [LARGE SCALE GENOMIC DNA]</scope>
    <source>
        <strain evidence="1 2">15C</strain>
    </source>
</reference>
<dbReference type="EMBL" id="CP075585">
    <property type="protein sequence ID" value="QZA58565.1"/>
    <property type="molecule type" value="Genomic_DNA"/>
</dbReference>
<dbReference type="InterPro" id="IPR016024">
    <property type="entry name" value="ARM-type_fold"/>
</dbReference>